<dbReference type="RefSeq" id="WP_216940754.1">
    <property type="nucleotide sequence ID" value="NZ_CP077062.1"/>
</dbReference>
<accession>A0A975SZM1</accession>
<dbReference type="Pfam" id="PF00583">
    <property type="entry name" value="Acetyltransf_1"/>
    <property type="match status" value="1"/>
</dbReference>
<evidence type="ECO:0000256" key="2">
    <source>
        <dbReference type="ARBA" id="ARBA00023315"/>
    </source>
</evidence>
<sequence length="162" mass="17873">MTVTVRPAHVDELREVGRLTVAAYVADGVLVEDDPYAAHLRDAVTRSREAEVYVAEVTGELAGTVTFCPQGSPWSEVAGQDEGEFRMLAVAPAFRRRGVGEALVGVCLERSRELGYTAVLLCSLPEQADAHRIYERLGFRRLPERDWSPSPGFELLAFRLAL</sequence>
<reference evidence="4" key="1">
    <citation type="submission" date="2021-06" db="EMBL/GenBank/DDBJ databases">
        <title>Complete genome sequence of Nocardioides sp. G188.</title>
        <authorList>
            <person name="Im W.-T."/>
        </authorList>
    </citation>
    <scope>NUCLEOTIDE SEQUENCE</scope>
    <source>
        <strain evidence="4">G188</strain>
    </source>
</reference>
<keyword evidence="2" id="KW-0012">Acyltransferase</keyword>
<dbReference type="CDD" id="cd04301">
    <property type="entry name" value="NAT_SF"/>
    <property type="match status" value="1"/>
</dbReference>
<evidence type="ECO:0000256" key="1">
    <source>
        <dbReference type="ARBA" id="ARBA00022679"/>
    </source>
</evidence>
<feature type="domain" description="N-acetyltransferase" evidence="3">
    <location>
        <begin position="3"/>
        <end position="162"/>
    </location>
</feature>
<evidence type="ECO:0000259" key="3">
    <source>
        <dbReference type="PROSITE" id="PS51186"/>
    </source>
</evidence>
<dbReference type="PROSITE" id="PS51186">
    <property type="entry name" value="GNAT"/>
    <property type="match status" value="1"/>
</dbReference>
<protein>
    <submittedName>
        <fullName evidence="4">GNAT family N-acetyltransferase</fullName>
    </submittedName>
</protein>
<proteinExistence type="predicted"/>
<dbReference type="EMBL" id="CP077062">
    <property type="protein sequence ID" value="QWZ08908.1"/>
    <property type="molecule type" value="Genomic_DNA"/>
</dbReference>
<evidence type="ECO:0000313" key="4">
    <source>
        <dbReference type="EMBL" id="QWZ08908.1"/>
    </source>
</evidence>
<evidence type="ECO:0000313" key="5">
    <source>
        <dbReference type="Proteomes" id="UP000683575"/>
    </source>
</evidence>
<dbReference type="GO" id="GO:0016747">
    <property type="term" value="F:acyltransferase activity, transferring groups other than amino-acyl groups"/>
    <property type="evidence" value="ECO:0007669"/>
    <property type="project" value="InterPro"/>
</dbReference>
<keyword evidence="5" id="KW-1185">Reference proteome</keyword>
<dbReference type="InterPro" id="IPR000182">
    <property type="entry name" value="GNAT_dom"/>
</dbReference>
<keyword evidence="1" id="KW-0808">Transferase</keyword>
<name>A0A975SZM1_9ACTN</name>
<gene>
    <name evidence="4" type="ORF">KRR39_03400</name>
</gene>
<dbReference type="AlphaFoldDB" id="A0A975SZM1"/>
<organism evidence="4 5">
    <name type="scientific">Nocardioides panacis</name>
    <dbReference type="NCBI Taxonomy" id="2849501"/>
    <lineage>
        <taxon>Bacteria</taxon>
        <taxon>Bacillati</taxon>
        <taxon>Actinomycetota</taxon>
        <taxon>Actinomycetes</taxon>
        <taxon>Propionibacteriales</taxon>
        <taxon>Nocardioidaceae</taxon>
        <taxon>Nocardioides</taxon>
    </lineage>
</organism>
<dbReference type="PANTHER" id="PTHR43877">
    <property type="entry name" value="AMINOALKYLPHOSPHONATE N-ACETYLTRANSFERASE-RELATED-RELATED"/>
    <property type="match status" value="1"/>
</dbReference>
<dbReference type="Proteomes" id="UP000683575">
    <property type="component" value="Chromosome"/>
</dbReference>
<dbReference type="KEGG" id="nps:KRR39_03400"/>
<dbReference type="InterPro" id="IPR050832">
    <property type="entry name" value="Bact_Acetyltransf"/>
</dbReference>